<dbReference type="AlphaFoldDB" id="A0A1D3CYK6"/>
<proteinExistence type="predicted"/>
<name>A0A1D3CYK6_9EIME</name>
<organism evidence="1 2">
    <name type="scientific">Cyclospora cayetanensis</name>
    <dbReference type="NCBI Taxonomy" id="88456"/>
    <lineage>
        <taxon>Eukaryota</taxon>
        <taxon>Sar</taxon>
        <taxon>Alveolata</taxon>
        <taxon>Apicomplexa</taxon>
        <taxon>Conoidasida</taxon>
        <taxon>Coccidia</taxon>
        <taxon>Eucoccidiorida</taxon>
        <taxon>Eimeriorina</taxon>
        <taxon>Eimeriidae</taxon>
        <taxon>Cyclospora</taxon>
    </lineage>
</organism>
<dbReference type="VEuPathDB" id="ToxoDB:cyc_08587"/>
<keyword evidence="2" id="KW-1185">Reference proteome</keyword>
<reference evidence="1 2" key="1">
    <citation type="journal article" date="2016" name="BMC Genomics">
        <title>Comparative genomics reveals Cyclospora cayetanensis possesses coccidia-like metabolism and invasion components but unique surface antigens.</title>
        <authorList>
            <person name="Liu S."/>
            <person name="Wang L."/>
            <person name="Zheng H."/>
            <person name="Xu Z."/>
            <person name="Roellig D.M."/>
            <person name="Li N."/>
            <person name="Frace M.A."/>
            <person name="Tang K."/>
            <person name="Arrowood M.J."/>
            <person name="Moss D.M."/>
            <person name="Zhang L."/>
            <person name="Feng Y."/>
            <person name="Xiao L."/>
        </authorList>
    </citation>
    <scope>NUCLEOTIDE SEQUENCE [LARGE SCALE GENOMIC DNA]</scope>
    <source>
        <strain evidence="1 2">CHN_HEN01</strain>
    </source>
</reference>
<gene>
    <name evidence="1" type="ORF">cyc_08587</name>
</gene>
<comment type="caution">
    <text evidence="1">The sequence shown here is derived from an EMBL/GenBank/DDBJ whole genome shotgun (WGS) entry which is preliminary data.</text>
</comment>
<dbReference type="Proteomes" id="UP000095192">
    <property type="component" value="Unassembled WGS sequence"/>
</dbReference>
<protein>
    <submittedName>
        <fullName evidence="1">Uncharacterized protein</fullName>
    </submittedName>
</protein>
<evidence type="ECO:0000313" key="1">
    <source>
        <dbReference type="EMBL" id="OEH76287.1"/>
    </source>
</evidence>
<evidence type="ECO:0000313" key="2">
    <source>
        <dbReference type="Proteomes" id="UP000095192"/>
    </source>
</evidence>
<sequence length="139" mass="14962">MLQLKLLEPPIQRGKPSRQDEQLPLPAAPAANLLCRCRSLFSPRVEHAAASCSISGGGTPSLVGFAKSGQEVTKVALEHFLTSSEAAEAALQLLGSCLRRVCRKAVCRYTAARAAVWEERLRAAESIPPSPSNAREQQQ</sequence>
<accession>A0A1D3CYK6</accession>
<dbReference type="EMBL" id="JROU02001493">
    <property type="protein sequence ID" value="OEH76287.1"/>
    <property type="molecule type" value="Genomic_DNA"/>
</dbReference>
<dbReference type="InParanoid" id="A0A1D3CYK6"/>